<evidence type="ECO:0000313" key="3">
    <source>
        <dbReference type="Proteomes" id="UP000243528"/>
    </source>
</evidence>
<feature type="compositionally biased region" description="Acidic residues" evidence="1">
    <location>
        <begin position="21"/>
        <end position="31"/>
    </location>
</feature>
<dbReference type="EMBL" id="PYGE01000028">
    <property type="protein sequence ID" value="PSK95776.1"/>
    <property type="molecule type" value="Genomic_DNA"/>
</dbReference>
<dbReference type="Proteomes" id="UP000243528">
    <property type="component" value="Unassembled WGS sequence"/>
</dbReference>
<evidence type="ECO:0000313" key="2">
    <source>
        <dbReference type="EMBL" id="PSK95776.1"/>
    </source>
</evidence>
<protein>
    <recommendedName>
        <fullName evidence="4">DUF732 domain-containing protein</fullName>
    </recommendedName>
</protein>
<feature type="region of interest" description="Disordered" evidence="1">
    <location>
        <begin position="21"/>
        <end position="46"/>
    </location>
</feature>
<keyword evidence="3" id="KW-1185">Reference proteome</keyword>
<evidence type="ECO:0000256" key="1">
    <source>
        <dbReference type="SAM" id="MobiDB-lite"/>
    </source>
</evidence>
<sequence length="122" mass="12718">MRIVRGAAAAAVVVLLAGCSSDDEPDAEQSPDETPAAAEETPELTFADRARELPGGSLSGDDQAVEDLAGQVCDRYESLPPEQADTMMLGQLTDLGAFEDEQSARGFVELAIGEFCPDVAAS</sequence>
<gene>
    <name evidence="2" type="ORF">CLV30_12828</name>
</gene>
<dbReference type="RefSeq" id="WP_129711133.1">
    <property type="nucleotide sequence ID" value="NZ_PYGE01000028.1"/>
</dbReference>
<organism evidence="2 3">
    <name type="scientific">Haloactinopolyspora alba</name>
    <dbReference type="NCBI Taxonomy" id="648780"/>
    <lineage>
        <taxon>Bacteria</taxon>
        <taxon>Bacillati</taxon>
        <taxon>Actinomycetota</taxon>
        <taxon>Actinomycetes</taxon>
        <taxon>Jiangellales</taxon>
        <taxon>Jiangellaceae</taxon>
        <taxon>Haloactinopolyspora</taxon>
    </lineage>
</organism>
<dbReference type="PROSITE" id="PS51257">
    <property type="entry name" value="PROKAR_LIPOPROTEIN"/>
    <property type="match status" value="1"/>
</dbReference>
<reference evidence="2 3" key="1">
    <citation type="submission" date="2018-03" db="EMBL/GenBank/DDBJ databases">
        <title>Genomic Encyclopedia of Archaeal and Bacterial Type Strains, Phase II (KMG-II): from individual species to whole genera.</title>
        <authorList>
            <person name="Goeker M."/>
        </authorList>
    </citation>
    <scope>NUCLEOTIDE SEQUENCE [LARGE SCALE GENOMIC DNA]</scope>
    <source>
        <strain evidence="2 3">DSM 45211</strain>
    </source>
</reference>
<dbReference type="AlphaFoldDB" id="A0A2P8DEX2"/>
<comment type="caution">
    <text evidence="2">The sequence shown here is derived from an EMBL/GenBank/DDBJ whole genome shotgun (WGS) entry which is preliminary data.</text>
</comment>
<accession>A0A2P8DEX2</accession>
<evidence type="ECO:0008006" key="4">
    <source>
        <dbReference type="Google" id="ProtNLM"/>
    </source>
</evidence>
<proteinExistence type="predicted"/>
<name>A0A2P8DEX2_9ACTN</name>
<feature type="compositionally biased region" description="Low complexity" evidence="1">
    <location>
        <begin position="32"/>
        <end position="45"/>
    </location>
</feature>